<dbReference type="Pfam" id="PF13456">
    <property type="entry name" value="RVT_3"/>
    <property type="match status" value="1"/>
</dbReference>
<dbReference type="Proteomes" id="UP000554482">
    <property type="component" value="Unassembled WGS sequence"/>
</dbReference>
<name>A0A7J6W296_THATH</name>
<organism evidence="3 4">
    <name type="scientific">Thalictrum thalictroides</name>
    <name type="common">Rue-anemone</name>
    <name type="synonym">Anemone thalictroides</name>
    <dbReference type="NCBI Taxonomy" id="46969"/>
    <lineage>
        <taxon>Eukaryota</taxon>
        <taxon>Viridiplantae</taxon>
        <taxon>Streptophyta</taxon>
        <taxon>Embryophyta</taxon>
        <taxon>Tracheophyta</taxon>
        <taxon>Spermatophyta</taxon>
        <taxon>Magnoliopsida</taxon>
        <taxon>Ranunculales</taxon>
        <taxon>Ranunculaceae</taxon>
        <taxon>Thalictroideae</taxon>
        <taxon>Thalictrum</taxon>
    </lineage>
</organism>
<dbReference type="InterPro" id="IPR012337">
    <property type="entry name" value="RNaseH-like_sf"/>
</dbReference>
<dbReference type="InterPro" id="IPR053151">
    <property type="entry name" value="RNase_H-like"/>
</dbReference>
<keyword evidence="4" id="KW-1185">Reference proteome</keyword>
<dbReference type="GO" id="GO:0003676">
    <property type="term" value="F:nucleic acid binding"/>
    <property type="evidence" value="ECO:0007669"/>
    <property type="project" value="InterPro"/>
</dbReference>
<feature type="domain" description="RNase H type-1" evidence="1">
    <location>
        <begin position="382"/>
        <end position="501"/>
    </location>
</feature>
<dbReference type="AlphaFoldDB" id="A0A7J6W296"/>
<dbReference type="SUPFAM" id="SSF53098">
    <property type="entry name" value="Ribonuclease H-like"/>
    <property type="match status" value="1"/>
</dbReference>
<dbReference type="InterPro" id="IPR044730">
    <property type="entry name" value="RNase_H-like_dom_plant"/>
</dbReference>
<dbReference type="Gene3D" id="3.30.420.10">
    <property type="entry name" value="Ribonuclease H-like superfamily/Ribonuclease H"/>
    <property type="match status" value="1"/>
</dbReference>
<comment type="caution">
    <text evidence="3">The sequence shown here is derived from an EMBL/GenBank/DDBJ whole genome shotgun (WGS) entry which is preliminary data.</text>
</comment>
<accession>A0A7J6W296</accession>
<keyword evidence="3" id="KW-0695">RNA-directed DNA polymerase</keyword>
<dbReference type="PANTHER" id="PTHR47723:SF19">
    <property type="entry name" value="POLYNUCLEOTIDYL TRANSFERASE, RIBONUCLEASE H-LIKE SUPERFAMILY PROTEIN"/>
    <property type="match status" value="1"/>
</dbReference>
<dbReference type="InterPro" id="IPR036397">
    <property type="entry name" value="RNaseH_sf"/>
</dbReference>
<gene>
    <name evidence="3" type="ORF">FRX31_019514</name>
</gene>
<dbReference type="PANTHER" id="PTHR47723">
    <property type="entry name" value="OS05G0353850 PROTEIN"/>
    <property type="match status" value="1"/>
</dbReference>
<evidence type="ECO:0000259" key="1">
    <source>
        <dbReference type="Pfam" id="PF13456"/>
    </source>
</evidence>
<protein>
    <submittedName>
        <fullName evidence="3">RNA-directed DNA polymerase (Reverse transcriptase)-related family protein</fullName>
    </submittedName>
</protein>
<dbReference type="InterPro" id="IPR002156">
    <property type="entry name" value="RNaseH_domain"/>
</dbReference>
<keyword evidence="3" id="KW-0548">Nucleotidyltransferase</keyword>
<dbReference type="OrthoDB" id="1748554at2759"/>
<reference evidence="3 4" key="1">
    <citation type="submission" date="2020-06" db="EMBL/GenBank/DDBJ databases">
        <title>Transcriptomic and genomic resources for Thalictrum thalictroides and T. hernandezii: Facilitating candidate gene discovery in an emerging model plant lineage.</title>
        <authorList>
            <person name="Arias T."/>
            <person name="Riano-Pachon D.M."/>
            <person name="Di Stilio V.S."/>
        </authorList>
    </citation>
    <scope>NUCLEOTIDE SEQUENCE [LARGE SCALE GENOMIC DNA]</scope>
    <source>
        <strain evidence="4">cv. WT478/WT964</strain>
        <tissue evidence="3">Leaves</tissue>
    </source>
</reference>
<dbReference type="GO" id="GO:0003964">
    <property type="term" value="F:RNA-directed DNA polymerase activity"/>
    <property type="evidence" value="ECO:0007669"/>
    <property type="project" value="UniProtKB-KW"/>
</dbReference>
<evidence type="ECO:0000259" key="2">
    <source>
        <dbReference type="Pfam" id="PF13966"/>
    </source>
</evidence>
<keyword evidence="3" id="KW-0808">Transferase</keyword>
<proteinExistence type="predicted"/>
<evidence type="ECO:0000313" key="4">
    <source>
        <dbReference type="Proteomes" id="UP000554482"/>
    </source>
</evidence>
<evidence type="ECO:0000313" key="3">
    <source>
        <dbReference type="EMBL" id="KAF5190898.1"/>
    </source>
</evidence>
<dbReference type="Pfam" id="PF13966">
    <property type="entry name" value="zf-RVT"/>
    <property type="match status" value="1"/>
</dbReference>
<feature type="domain" description="Reverse transcriptase zinc-binding" evidence="2">
    <location>
        <begin position="118"/>
        <end position="185"/>
    </location>
</feature>
<dbReference type="GO" id="GO:0004523">
    <property type="term" value="F:RNA-DNA hybrid ribonuclease activity"/>
    <property type="evidence" value="ECO:0007669"/>
    <property type="project" value="InterPro"/>
</dbReference>
<dbReference type="EMBL" id="JABWDY010023462">
    <property type="protein sequence ID" value="KAF5190898.1"/>
    <property type="molecule type" value="Genomic_DNA"/>
</dbReference>
<dbReference type="CDD" id="cd06222">
    <property type="entry name" value="RNase_H_like"/>
    <property type="match status" value="1"/>
</dbReference>
<dbReference type="InterPro" id="IPR026960">
    <property type="entry name" value="RVT-Znf"/>
</dbReference>
<sequence length="534" mass="61307">MEPPSDCSWSWRGILKVREKAKQFTKHLIAKGDQTSFWHDPWTDKGILRQLVTSQEKYLTGIREAASVCVVLQDAEWRLPPAPSNNTRFLWEDIMATTTDNLEQSDEVTWTPNPTGRFSIKTAYGAFRSRSRELKWPSMIWHKLMIPRHAFIMWLAVMGKLTTQDKLMGWGVLNHSVCMLCTSKQQRANLCSNQRRTRQPVRSLSSSSDHVPPICNNNAYSEVMHANNSLSNTSSTVPQEHHWHIMFDCSYSKEVWKEILNWCGIRRTPMTSVNEWMWIFRFFKGNSLRKSVCKVALAATIYHLWTERNHRVFRDKMRPASETIRCIIRDVRLRFKGLQLRLDDNDDNRHASMVMQAHVTFRDKGSTQCSWLKPTLGWIALNSDGSLTDNGRKIGGLLRDEEGNVMLAYNSGSNGATIGFIELEAIAKGIQLAVMVGVKRLLLQTDSSQAARYINKLCPPTWRTKRLMSTIFGLKNSFEEFQCVHVFRETNRAADHLAKVCNSTSPLIIFCNPLSYELHSIISDDANGVMYNRL</sequence>